<dbReference type="Proteomes" id="UP000190657">
    <property type="component" value="Unassembled WGS sequence"/>
</dbReference>
<sequence length="426" mass="49567">MNKKLKNLLLYIVCISMLSSLFTSCSSKKQNIELEKYSFSLNAVLNPNAEFQDEKVAYQVDFSDYGNGAMNFQCDSIMPNSFYEISLYIYSEDLQFGNQDSPGIYIKYESDKNNNSDVVFSNDVREPTTDKNSDDVFEWKKLTLTVYSYDNDKINFSLVFGDDTKKEKGTIYVDDISVKNIKDLNNYSIINSNDDSIIMVLKKKIDNQTHQQMKLYLDRLSDFRKVLTECVSDDYTYGKTIYLVTQNIDAFGYAGLPIYLNNEELDRIISSALDYNLNKGFDIITYAMLHEMSHTFDRICGEKTDRIWQFNSEVLANAKSVYVLDKLKINCDNVLNQALKTNGTEIKGIYSDEYASKLFIEIGRKNWSIYKKVFSEYQNQKNLSLDTDYKKFCKFVELYNHFSSEPLESLISKEDWIIIKNYYKNV</sequence>
<keyword evidence="1" id="KW-0732">Signal</keyword>
<feature type="chain" id="PRO_5039670848" evidence="1">
    <location>
        <begin position="26"/>
        <end position="426"/>
    </location>
</feature>
<dbReference type="STRING" id="290054.SAMN02745114_00028"/>
<dbReference type="RefSeq" id="WP_078767553.1">
    <property type="nucleotide sequence ID" value="NZ_FUWW01000001.1"/>
</dbReference>
<evidence type="ECO:0000313" key="3">
    <source>
        <dbReference type="Proteomes" id="UP000190657"/>
    </source>
</evidence>
<organism evidence="2 3">
    <name type="scientific">Eubacterium coprostanoligenes</name>
    <dbReference type="NCBI Taxonomy" id="290054"/>
    <lineage>
        <taxon>Bacteria</taxon>
        <taxon>Bacillati</taxon>
        <taxon>Bacillota</taxon>
        <taxon>Clostridia</taxon>
        <taxon>Eubacteriales</taxon>
        <taxon>Eubacteriaceae</taxon>
        <taxon>Eubacterium</taxon>
    </lineage>
</organism>
<evidence type="ECO:0000313" key="2">
    <source>
        <dbReference type="EMBL" id="SJZ32945.1"/>
    </source>
</evidence>
<gene>
    <name evidence="2" type="ORF">SAMN02745114_00028</name>
</gene>
<dbReference type="PROSITE" id="PS51257">
    <property type="entry name" value="PROKAR_LIPOPROTEIN"/>
    <property type="match status" value="1"/>
</dbReference>
<reference evidence="2 3" key="1">
    <citation type="submission" date="2017-02" db="EMBL/GenBank/DDBJ databases">
        <authorList>
            <person name="Peterson S.W."/>
        </authorList>
    </citation>
    <scope>NUCLEOTIDE SEQUENCE [LARGE SCALE GENOMIC DNA]</scope>
    <source>
        <strain evidence="2 3">ATCC 51222</strain>
    </source>
</reference>
<accession>A0A1T4JS55</accession>
<dbReference type="EMBL" id="FUWW01000001">
    <property type="protein sequence ID" value="SJZ32945.1"/>
    <property type="molecule type" value="Genomic_DNA"/>
</dbReference>
<dbReference type="Gene3D" id="2.60.120.260">
    <property type="entry name" value="Galactose-binding domain-like"/>
    <property type="match status" value="1"/>
</dbReference>
<feature type="signal peptide" evidence="1">
    <location>
        <begin position="1"/>
        <end position="25"/>
    </location>
</feature>
<keyword evidence="3" id="KW-1185">Reference proteome</keyword>
<dbReference type="AlphaFoldDB" id="A0A1T4JS55"/>
<proteinExistence type="predicted"/>
<name>A0A1T4JS55_9FIRM</name>
<evidence type="ECO:0000256" key="1">
    <source>
        <dbReference type="SAM" id="SignalP"/>
    </source>
</evidence>
<protein>
    <submittedName>
        <fullName evidence="2">Uncharacterized protein</fullName>
    </submittedName>
</protein>